<dbReference type="Pfam" id="PF00435">
    <property type="entry name" value="Spectrin"/>
    <property type="match status" value="3"/>
</dbReference>
<dbReference type="GO" id="GO:0005524">
    <property type="term" value="F:ATP binding"/>
    <property type="evidence" value="ECO:0007669"/>
    <property type="project" value="UniProtKB-UniRule"/>
</dbReference>
<feature type="domain" description="Ig-like" evidence="26">
    <location>
        <begin position="2016"/>
        <end position="2106"/>
    </location>
</feature>
<evidence type="ECO:0000256" key="21">
    <source>
        <dbReference type="SAM" id="MobiDB-lite"/>
    </source>
</evidence>
<keyword evidence="9" id="KW-0808">Transferase</keyword>
<dbReference type="Pfam" id="PF07679">
    <property type="entry name" value="I-set"/>
    <property type="match status" value="1"/>
</dbReference>
<keyword evidence="10" id="KW-0677">Repeat</keyword>
<dbReference type="SUPFAM" id="SSF48726">
    <property type="entry name" value="Immunoglobulin"/>
    <property type="match status" value="1"/>
</dbReference>
<evidence type="ECO:0000259" key="26">
    <source>
        <dbReference type="PROSITE" id="PS50835"/>
    </source>
</evidence>
<dbReference type="SMART" id="SM00060">
    <property type="entry name" value="FN3"/>
    <property type="match status" value="1"/>
</dbReference>
<dbReference type="Pfam" id="PF00069">
    <property type="entry name" value="Pkinase"/>
    <property type="match status" value="1"/>
</dbReference>
<evidence type="ECO:0000256" key="14">
    <source>
        <dbReference type="ARBA" id="ARBA00023157"/>
    </source>
</evidence>
<dbReference type="SUPFAM" id="SSF50044">
    <property type="entry name" value="SH3-domain"/>
    <property type="match status" value="2"/>
</dbReference>
<evidence type="ECO:0000256" key="1">
    <source>
        <dbReference type="ARBA" id="ARBA00004496"/>
    </source>
</evidence>
<feature type="region of interest" description="Disordered" evidence="21">
    <location>
        <begin position="1168"/>
        <end position="1206"/>
    </location>
</feature>
<keyword evidence="20" id="KW-0175">Coiled coil</keyword>
<dbReference type="CDD" id="cd11852">
    <property type="entry name" value="SH3_Kalirin_1"/>
    <property type="match status" value="1"/>
</dbReference>
<dbReference type="SMART" id="SM00325">
    <property type="entry name" value="RhoGEF"/>
    <property type="match status" value="2"/>
</dbReference>
<comment type="catalytic activity">
    <reaction evidence="17">
        <text>L-seryl-[protein] + ATP = O-phospho-L-seryl-[protein] + ADP + H(+)</text>
        <dbReference type="Rhea" id="RHEA:17989"/>
        <dbReference type="Rhea" id="RHEA-COMP:9863"/>
        <dbReference type="Rhea" id="RHEA-COMP:11604"/>
        <dbReference type="ChEBI" id="CHEBI:15378"/>
        <dbReference type="ChEBI" id="CHEBI:29999"/>
        <dbReference type="ChEBI" id="CHEBI:30616"/>
        <dbReference type="ChEBI" id="CHEBI:83421"/>
        <dbReference type="ChEBI" id="CHEBI:456216"/>
        <dbReference type="EC" id="2.7.11.1"/>
    </reaction>
</comment>
<dbReference type="FunFam" id="1.10.510.10:FF:000152">
    <property type="entry name" value="kalirin isoform X1"/>
    <property type="match status" value="1"/>
</dbReference>
<feature type="domain" description="PH" evidence="23">
    <location>
        <begin position="1046"/>
        <end position="1158"/>
    </location>
</feature>
<feature type="region of interest" description="Disordered" evidence="21">
    <location>
        <begin position="1308"/>
        <end position="1469"/>
    </location>
</feature>
<evidence type="ECO:0000259" key="23">
    <source>
        <dbReference type="PROSITE" id="PS50003"/>
    </source>
</evidence>
<dbReference type="GO" id="GO:0014069">
    <property type="term" value="C:postsynaptic density"/>
    <property type="evidence" value="ECO:0007669"/>
    <property type="project" value="TreeGrafter"/>
</dbReference>
<dbReference type="EC" id="2.7.11.1" evidence="3"/>
<dbReference type="Pfam" id="PF23323">
    <property type="entry name" value="Spectrin_6"/>
    <property type="match status" value="1"/>
</dbReference>
<dbReference type="GO" id="GO:0007411">
    <property type="term" value="P:axon guidance"/>
    <property type="evidence" value="ECO:0007669"/>
    <property type="project" value="TreeGrafter"/>
</dbReference>
<dbReference type="InterPro" id="IPR000719">
    <property type="entry name" value="Prot_kinase_dom"/>
</dbReference>
<dbReference type="Gene3D" id="1.20.900.10">
    <property type="entry name" value="Dbl homology (DH) domain"/>
    <property type="match status" value="2"/>
</dbReference>
<keyword evidence="12" id="KW-0418">Kinase</keyword>
<feature type="domain" description="Fibronectin type-III" evidence="27">
    <location>
        <begin position="2113"/>
        <end position="2206"/>
    </location>
</feature>
<feature type="domain" description="PH" evidence="23">
    <location>
        <begin position="1677"/>
        <end position="1787"/>
    </location>
</feature>
<dbReference type="GO" id="GO:0004674">
    <property type="term" value="F:protein serine/threonine kinase activity"/>
    <property type="evidence" value="ECO:0007669"/>
    <property type="project" value="UniProtKB-KW"/>
</dbReference>
<dbReference type="SMART" id="SM00150">
    <property type="entry name" value="SPEC"/>
    <property type="match status" value="4"/>
</dbReference>
<dbReference type="InterPro" id="IPR055251">
    <property type="entry name" value="SOS1_NGEF_PH"/>
</dbReference>
<dbReference type="InterPro" id="IPR017441">
    <property type="entry name" value="Protein_kinase_ATP_BS"/>
</dbReference>
<evidence type="ECO:0000256" key="9">
    <source>
        <dbReference type="ARBA" id="ARBA00022679"/>
    </source>
</evidence>
<dbReference type="FunFam" id="2.30.29.30:FF:000040">
    <property type="entry name" value="Kalirin RhoGEF kinase b"/>
    <property type="match status" value="1"/>
</dbReference>
<dbReference type="PROSITE" id="PS00107">
    <property type="entry name" value="PROTEIN_KINASE_ATP"/>
    <property type="match status" value="1"/>
</dbReference>
<dbReference type="PANTHER" id="PTHR22826:SF49">
    <property type="entry name" value="KALIRIN"/>
    <property type="match status" value="1"/>
</dbReference>
<protein>
    <recommendedName>
        <fullName evidence="3">non-specific serine/threonine protein kinase</fullName>
        <ecNumber evidence="3">2.7.11.1</ecNumber>
    </recommendedName>
</protein>
<dbReference type="InterPro" id="IPR011009">
    <property type="entry name" value="Kinase-like_dom_sf"/>
</dbReference>
<dbReference type="GO" id="GO:0005085">
    <property type="term" value="F:guanyl-nucleotide exchange factor activity"/>
    <property type="evidence" value="ECO:0007669"/>
    <property type="project" value="UniProtKB-KW"/>
</dbReference>
<dbReference type="STRING" id="75743.A0A401PM96"/>
<dbReference type="FunFam" id="2.30.30.40:FF:000038">
    <property type="entry name" value="kalirin isoform X1"/>
    <property type="match status" value="1"/>
</dbReference>
<dbReference type="FunFam" id="2.30.30.40:FF:000040">
    <property type="entry name" value="kalirin isoform X1"/>
    <property type="match status" value="1"/>
</dbReference>
<dbReference type="PROSITE" id="PS50011">
    <property type="entry name" value="PROTEIN_KINASE_DOM"/>
    <property type="match status" value="1"/>
</dbReference>
<evidence type="ECO:0000259" key="25">
    <source>
        <dbReference type="PROSITE" id="PS50011"/>
    </source>
</evidence>
<dbReference type="OrthoDB" id="10256089at2759"/>
<dbReference type="Pfam" id="PF22697">
    <property type="entry name" value="SOS1_NGEF_PH"/>
    <property type="match status" value="2"/>
</dbReference>
<dbReference type="InterPro" id="IPR036179">
    <property type="entry name" value="Ig-like_dom_sf"/>
</dbReference>
<dbReference type="InterPro" id="IPR008271">
    <property type="entry name" value="Ser/Thr_kinase_AS"/>
</dbReference>
<reference evidence="28 29" key="1">
    <citation type="journal article" date="2018" name="Nat. Ecol. Evol.">
        <title>Shark genomes provide insights into elasmobranch evolution and the origin of vertebrates.</title>
        <authorList>
            <person name="Hara Y"/>
            <person name="Yamaguchi K"/>
            <person name="Onimaru K"/>
            <person name="Kadota M"/>
            <person name="Koyanagi M"/>
            <person name="Keeley SD"/>
            <person name="Tatsumi K"/>
            <person name="Tanaka K"/>
            <person name="Motone F"/>
            <person name="Kageyama Y"/>
            <person name="Nozu R"/>
            <person name="Adachi N"/>
            <person name="Nishimura O"/>
            <person name="Nakagawa R"/>
            <person name="Tanegashima C"/>
            <person name="Kiyatake I"/>
            <person name="Matsumoto R"/>
            <person name="Murakumo K"/>
            <person name="Nishida K"/>
            <person name="Terakita A"/>
            <person name="Kuratani S"/>
            <person name="Sato K"/>
            <person name="Hyodo S Kuraku.S."/>
        </authorList>
    </citation>
    <scope>NUCLEOTIDE SEQUENCE [LARGE SCALE GENOMIC DNA]</scope>
</reference>
<keyword evidence="5" id="KW-0963">Cytoplasm</keyword>
<feature type="domain" description="DH" evidence="24">
    <location>
        <begin position="947"/>
        <end position="1034"/>
    </location>
</feature>
<dbReference type="InterPro" id="IPR001849">
    <property type="entry name" value="PH_domain"/>
</dbReference>
<dbReference type="InterPro" id="IPR013098">
    <property type="entry name" value="Ig_I-set"/>
</dbReference>
<keyword evidence="4 18" id="KW-0728">SH3 domain</keyword>
<dbReference type="SUPFAM" id="SSF50729">
    <property type="entry name" value="PH domain-like"/>
    <property type="match status" value="2"/>
</dbReference>
<dbReference type="Pfam" id="PF23587">
    <property type="entry name" value="SH3_KALRN"/>
    <property type="match status" value="1"/>
</dbReference>
<dbReference type="CDD" id="cd00176">
    <property type="entry name" value="SPEC"/>
    <property type="match status" value="4"/>
</dbReference>
<dbReference type="PANTHER" id="PTHR22826">
    <property type="entry name" value="RHO GUANINE EXCHANGE FACTOR-RELATED"/>
    <property type="match status" value="1"/>
</dbReference>
<evidence type="ECO:0000256" key="4">
    <source>
        <dbReference type="ARBA" id="ARBA00022443"/>
    </source>
</evidence>
<evidence type="ECO:0000256" key="18">
    <source>
        <dbReference type="PROSITE-ProRule" id="PRU00192"/>
    </source>
</evidence>
<dbReference type="InterPro" id="IPR002017">
    <property type="entry name" value="Spectrin_repeat"/>
</dbReference>
<evidence type="ECO:0000256" key="12">
    <source>
        <dbReference type="ARBA" id="ARBA00022777"/>
    </source>
</evidence>
<dbReference type="PROSITE" id="PS50010">
    <property type="entry name" value="DH_2"/>
    <property type="match status" value="2"/>
</dbReference>
<dbReference type="FunFam" id="1.20.58.60:FF:000024">
    <property type="entry name" value="Kalirin RhoGEF kinase a"/>
    <property type="match status" value="1"/>
</dbReference>
<keyword evidence="15" id="KW-0393">Immunoglobulin domain</keyword>
<name>A0A401PM96_SCYTO</name>
<accession>A0A401PM96</accession>
<dbReference type="CDD" id="cd13241">
    <property type="entry name" value="PH2_Kalirin_Trio_p63RhoGEF"/>
    <property type="match status" value="1"/>
</dbReference>
<dbReference type="Gene3D" id="2.60.40.10">
    <property type="entry name" value="Immunoglobulins"/>
    <property type="match status" value="2"/>
</dbReference>
<dbReference type="InterPro" id="IPR047054">
    <property type="entry name" value="Kalirin_TRIO_PH_1"/>
</dbReference>
<evidence type="ECO:0000256" key="8">
    <source>
        <dbReference type="ARBA" id="ARBA00022658"/>
    </source>
</evidence>
<dbReference type="Pfam" id="PF16609">
    <property type="entry name" value="SH3-RhoG_link"/>
    <property type="match status" value="1"/>
</dbReference>
<evidence type="ECO:0000256" key="13">
    <source>
        <dbReference type="ARBA" id="ARBA00022840"/>
    </source>
</evidence>
<evidence type="ECO:0000259" key="24">
    <source>
        <dbReference type="PROSITE" id="PS50010"/>
    </source>
</evidence>
<evidence type="ECO:0000313" key="29">
    <source>
        <dbReference type="Proteomes" id="UP000288216"/>
    </source>
</evidence>
<feature type="compositionally biased region" description="Polar residues" evidence="21">
    <location>
        <begin position="1408"/>
        <end position="1417"/>
    </location>
</feature>
<dbReference type="InterPro" id="IPR007110">
    <property type="entry name" value="Ig-like_dom"/>
</dbReference>
<dbReference type="InterPro" id="IPR035899">
    <property type="entry name" value="DBL_dom_sf"/>
</dbReference>
<dbReference type="InterPro" id="IPR003599">
    <property type="entry name" value="Ig_sub"/>
</dbReference>
<dbReference type="Pfam" id="PF00018">
    <property type="entry name" value="SH3_1"/>
    <property type="match status" value="1"/>
</dbReference>
<dbReference type="CDD" id="cd11853">
    <property type="entry name" value="SH3_Kalirin_2"/>
    <property type="match status" value="1"/>
</dbReference>
<dbReference type="Gene3D" id="1.20.58.60">
    <property type="match status" value="5"/>
</dbReference>
<dbReference type="Gene3D" id="2.30.30.40">
    <property type="entry name" value="SH3 Domains"/>
    <property type="match status" value="2"/>
</dbReference>
<dbReference type="PROSITE" id="PS50835">
    <property type="entry name" value="IG_LIKE"/>
    <property type="match status" value="1"/>
</dbReference>
<dbReference type="PROSITE" id="PS50003">
    <property type="entry name" value="PH_DOMAIN"/>
    <property type="match status" value="2"/>
</dbReference>
<feature type="compositionally biased region" description="Polar residues" evidence="21">
    <location>
        <begin position="1308"/>
        <end position="1342"/>
    </location>
</feature>
<comment type="subcellular location">
    <subcellularLocation>
        <location evidence="1">Cytoplasm</location>
    </subcellularLocation>
</comment>
<keyword evidence="13 19" id="KW-0067">ATP-binding</keyword>
<feature type="coiled-coil region" evidence="20">
    <location>
        <begin position="557"/>
        <end position="584"/>
    </location>
</feature>
<gene>
    <name evidence="28" type="ORF">scyTo_0003327</name>
</gene>
<feature type="coiled-coil region" evidence="20">
    <location>
        <begin position="503"/>
        <end position="530"/>
    </location>
</feature>
<dbReference type="FunFam" id="1.20.58.60:FF:000015">
    <property type="entry name" value="triple functional domain protein-like"/>
    <property type="match status" value="1"/>
</dbReference>
<dbReference type="InterPro" id="IPR051336">
    <property type="entry name" value="RhoGEF_Guanine_NuclExch_SF"/>
</dbReference>
<feature type="domain" description="Protein kinase" evidence="25">
    <location>
        <begin position="2227"/>
        <end position="2481"/>
    </location>
</feature>
<dbReference type="CDD" id="cd13240">
    <property type="entry name" value="PH1_Kalirin_Trio_like"/>
    <property type="match status" value="1"/>
</dbReference>
<evidence type="ECO:0000256" key="20">
    <source>
        <dbReference type="SAM" id="Coils"/>
    </source>
</evidence>
<dbReference type="FunFam" id="2.60.40.10:FF:000368">
    <property type="entry name" value="kalirin isoform X1"/>
    <property type="match status" value="1"/>
</dbReference>
<keyword evidence="29" id="KW-1185">Reference proteome</keyword>
<dbReference type="SUPFAM" id="SSF48065">
    <property type="entry name" value="DBL homology domain (DH-domain)"/>
    <property type="match status" value="2"/>
</dbReference>
<dbReference type="InterPro" id="IPR047053">
    <property type="entry name" value="Kalirin_TRIO_SH3_2"/>
</dbReference>
<dbReference type="Gene3D" id="2.30.29.30">
    <property type="entry name" value="Pleckstrin-homology domain (PH domain)/Phosphotyrosine-binding domain (PTB)"/>
    <property type="match status" value="2"/>
</dbReference>
<dbReference type="GO" id="GO:0019898">
    <property type="term" value="C:extrinsic component of membrane"/>
    <property type="evidence" value="ECO:0007669"/>
    <property type="project" value="TreeGrafter"/>
</dbReference>
<dbReference type="GO" id="GO:0005737">
    <property type="term" value="C:cytoplasm"/>
    <property type="evidence" value="ECO:0007669"/>
    <property type="project" value="UniProtKB-SubCell"/>
</dbReference>
<dbReference type="Gene3D" id="1.10.510.10">
    <property type="entry name" value="Transferase(Phosphotransferase) domain 1"/>
    <property type="match status" value="1"/>
</dbReference>
<dbReference type="InterPro" id="IPR058918">
    <property type="entry name" value="KALRN/TRIO-like_spectrin"/>
</dbReference>
<keyword evidence="11 19" id="KW-0547">Nucleotide-binding</keyword>
<comment type="catalytic activity">
    <reaction evidence="16">
        <text>L-threonyl-[protein] + ATP = O-phospho-L-threonyl-[protein] + ADP + H(+)</text>
        <dbReference type="Rhea" id="RHEA:46608"/>
        <dbReference type="Rhea" id="RHEA-COMP:11060"/>
        <dbReference type="Rhea" id="RHEA-COMP:11605"/>
        <dbReference type="ChEBI" id="CHEBI:15378"/>
        <dbReference type="ChEBI" id="CHEBI:30013"/>
        <dbReference type="ChEBI" id="CHEBI:30616"/>
        <dbReference type="ChEBI" id="CHEBI:61977"/>
        <dbReference type="ChEBI" id="CHEBI:456216"/>
        <dbReference type="EC" id="2.7.11.1"/>
    </reaction>
</comment>
<keyword evidence="6" id="KW-0723">Serine/threonine-protein kinase</keyword>
<dbReference type="FunFam" id="1.20.58.60:FF:000023">
    <property type="entry name" value="Kalirin RhoGEF kinase b"/>
    <property type="match status" value="1"/>
</dbReference>
<dbReference type="InterPro" id="IPR003961">
    <property type="entry name" value="FN3_dom"/>
</dbReference>
<dbReference type="InterPro" id="IPR001452">
    <property type="entry name" value="SH3_domain"/>
</dbReference>
<sequence>MIPALMRWNKLGTNAYVNINRIMSVASRLSEAGHYASQQIKQISAQLDQEWKSFAAALDERSTILAMSAVFHQKAEQYLSSVDIWCKTCAEGGLPSEMQDLEIAIHHHQTLYEQITQAYAEVSQDGKALLDVLQRPLSPGNSDSLTATANYSKAVHRVLDIVHEVLHHQRRLESIWQHRKVRLHQRLQLCVFQQDVQQVLDWIENHGEAFLSKHTGVGKSLHRARALQKRHDDFEEVAQNTYTNADKLLEAAEQLAQTGECDPEEIYKAARHLEVRIQDFVRRVEHRKLLLDMSVSFHTHTKELWAWMEELQKELLEDVCADSVDAVQELIKQFQQQQTATLEATLNVIKEGEDLIQQLRDSAISNNKTPHNSSISHIESVLQQLDEAQGQMEELFHERKIKLDIFLQLRIFEQYTIEVTAELDAWNEDLLRQMNDFNTEDLTLAEQRLQRHTERKLAMNNMTFDVIQQGQDLHQYIMEVQASGIELTCDKDMDLGTQVQELLEFLHDKQQELELNADQTQKRLEQCLQLRHLQAEVKQVLGWIRNGESMLNASLVNASSLSEAEQLQREHEQFQLAIESLFHATSLQKTHQSALQVQQKAETMLQAGHYDSDAIRECAEKVALHWQQLMLKMEDRLKLVNASVAFYKTSEQVCSVLESLEQEYRRDEDWCRGQDKLGPNAETDHVTPLISKHLEQKEAFLKACTLARRNAEVFLKYIHRNNVSMPGVAAHTRGPEQQVKAILSELLQRENRVLHFWTMKKRRLDQCQQYVVFERSAKQALDWIQETGEYYLSTHTSAGETTEETQDLMKEYGEFRISAQQTKEKVKLIIQLADSFVEKGHAHACEIKKWVTAVDKRYRDFSLRMGKYKSFLEKGLGITSEDNKDLELDIIPASLTDPEVKLRDANHEANEEKRKSARKKEFIMAELLQTEKAYVRDLHECLEADKFQMYVTYCKNKPDSSQLILEHAGAFFDEIQQRHGLANSISSYLIKPVQRITKYQLLLKELLTCCEEGKGELKDGLEVMLNVPKKANDAMHVSMLEGFDENFDVQGELILQDTFQVWDPKSLIRKGRERHLFLFELSLVFSKEIKDSSGHSKYVYKHKLLTSELGVTEHVEGDPCKFALWVGRTPSSDNKTVLKACNIETKQDWIKNIREVIQERTIHLKGALKEPIQLPKTPAKQRNNSKRDMGEDGDSQGDGSSQPDTISIASRTSQNTMDSDKLSGGCELTVVLQDFLASNSSELSIQIGQTVELLERPSERPGWCLVRTTDRSPPLEGLVPSSTLCISHSRSSVEMECFFPSGKDAYSPNDNGAKSESVSNLQPQPSLNSMQNSPGPKRSGNTLKKWLTSPVRRLSSGKADNRKIVKQKRGRNGKTSVDPASPKAGENENAPQEDSADEKGRKDEPPSGTLSKSSSGMQSGGEDEPDDESHTPLPPPMKIIDNDPSPEDCTLEPGCSFRSNLKDPLSPETMNSSLLPAAFDEEKRAKALKGRTYVLDELVQTERDYVQDLGVVVEGFMKKVEEKGVPDDMKGKEKIVFGNIHQIYDWHSSYFQGELEKCLQEPERLAELFIKHERRLGMYVVYCQNKPKSEYIVAEYDAFFEEIKQELGSRLSLSDFLIKPIQRITKYQLLVKDFLKFSEKAGQECSEIEKAANVMYLVPKRCNDMMNLGRLEDFEGKITAQGKLLQQDTFYVTEQDSGVLSRSKERRVFLFEQIVIFSELLNKGSSTPRYQYKNSIKMSYLNIEENVENELCKFALISRGTFERFILQAPSIEVWQAWVQDINLVLDAQRNFLNALQSPIEYMKRESGSHSLLRTQASRIPQPKIRTLSSSQVGSEKPPKSSAHNPSLPALKLSTSNGTASFDDEQQYGDNYEQIKNNTAGCNGTSTMLVTQDYGAVKENEICVFQGEMVQVLAINQQNMLLVYRPANEHSPAAEGWIPGFILSYTNDYSTGTDEESIKKSCSWHASLHLKKRGEKESSGKNEGRFDNDARKSMDILTNKASVDLLNPNFIHEVSPEFLIPLSDLTCSIGETVILRCKVCGRPKPAVSWKGPDQNVLVTDTRYTLSFSDSGEVMLKICNIMPQDSGIYSCLAVNEIGSTSSSATIKVQGVPAAPGRPIAQERSNSSVILRWLPPASTGNCTISSYTVEYREEGTLAWQQSVASTLDTYLVIEDLLPGCQYQFRVSASNPWGISSPSEPSDFVTLSCSNEPTSDNSRIPWKDNFESAYTELFEIGRGRFSVVKKCIQKSTKREVAVKFISKKMKKKDQVAHEAAILLNLQHPQFPAICDTYEYPTCYVLVLELLDNGRLLEFLVNQGDHLEEKVAFYIRDTLEALQYLHNCRVAHLDLKPENLLIDLHTPVPRVKLIDLGDAVQITTYYYVHQLLGNPEFAAPEVIQGTPVSLSTDIWSLGVLTYVMLSGVSPFLDESVEETCMNICRRDFSFPDEYFQGISHVARDFIRALLQGDFRWRPTAATCLQNPWLHPQNDSYSTTPLDTSRLALFIERRRHQNDVRPVSNVKAFYPSSLGSRM</sequence>
<dbReference type="FunFam" id="1.20.900.10:FF:000008">
    <property type="entry name" value="rho guanine nucleotide exchange factor 25"/>
    <property type="match status" value="1"/>
</dbReference>
<organism evidence="28 29">
    <name type="scientific">Scyliorhinus torazame</name>
    <name type="common">Cloudy catshark</name>
    <name type="synonym">Catulus torazame</name>
    <dbReference type="NCBI Taxonomy" id="75743"/>
    <lineage>
        <taxon>Eukaryota</taxon>
        <taxon>Metazoa</taxon>
        <taxon>Chordata</taxon>
        <taxon>Craniata</taxon>
        <taxon>Vertebrata</taxon>
        <taxon>Chondrichthyes</taxon>
        <taxon>Elasmobranchii</taxon>
        <taxon>Galeomorphii</taxon>
        <taxon>Galeoidea</taxon>
        <taxon>Carcharhiniformes</taxon>
        <taxon>Scyliorhinidae</taxon>
        <taxon>Scyliorhinus</taxon>
    </lineage>
</organism>
<evidence type="ECO:0000256" key="2">
    <source>
        <dbReference type="ARBA" id="ARBA00006692"/>
    </source>
</evidence>
<dbReference type="FunFam" id="1.20.58.60:FF:000032">
    <property type="entry name" value="Kalirin RhoGEF kinase b"/>
    <property type="match status" value="1"/>
</dbReference>
<dbReference type="InterPro" id="IPR018159">
    <property type="entry name" value="Spectrin/alpha-actinin"/>
</dbReference>
<evidence type="ECO:0000256" key="16">
    <source>
        <dbReference type="ARBA" id="ARBA00047899"/>
    </source>
</evidence>
<keyword evidence="8" id="KW-0344">Guanine-nucleotide releasing factor</keyword>
<dbReference type="SMART" id="SM00409">
    <property type="entry name" value="IG"/>
    <property type="match status" value="1"/>
</dbReference>
<evidence type="ECO:0000256" key="11">
    <source>
        <dbReference type="ARBA" id="ARBA00022741"/>
    </source>
</evidence>
<evidence type="ECO:0000256" key="3">
    <source>
        <dbReference type="ARBA" id="ARBA00012513"/>
    </source>
</evidence>
<dbReference type="PROSITE" id="PS00108">
    <property type="entry name" value="PROTEIN_KINASE_ST"/>
    <property type="match status" value="1"/>
</dbReference>
<dbReference type="SMART" id="SM00408">
    <property type="entry name" value="IGc2"/>
    <property type="match status" value="1"/>
</dbReference>
<proteinExistence type="inferred from homology"/>
<feature type="region of interest" description="Disordered" evidence="21">
    <location>
        <begin position="1824"/>
        <end position="1862"/>
    </location>
</feature>
<dbReference type="SUPFAM" id="SSF49265">
    <property type="entry name" value="Fibronectin type III"/>
    <property type="match status" value="1"/>
</dbReference>
<dbReference type="InterPro" id="IPR028570">
    <property type="entry name" value="Kalirin_TRIO_SH3_1"/>
</dbReference>
<evidence type="ECO:0000259" key="27">
    <source>
        <dbReference type="PROSITE" id="PS50853"/>
    </source>
</evidence>
<evidence type="ECO:0000256" key="10">
    <source>
        <dbReference type="ARBA" id="ARBA00022737"/>
    </source>
</evidence>
<dbReference type="PROSITE" id="PS50002">
    <property type="entry name" value="SH3"/>
    <property type="match status" value="2"/>
</dbReference>
<dbReference type="InterPro" id="IPR036116">
    <property type="entry name" value="FN3_sf"/>
</dbReference>
<dbReference type="Gene3D" id="3.30.200.20">
    <property type="entry name" value="Phosphorylase Kinase, domain 1"/>
    <property type="match status" value="1"/>
</dbReference>
<dbReference type="SMART" id="SM00220">
    <property type="entry name" value="S_TKc"/>
    <property type="match status" value="1"/>
</dbReference>
<feature type="binding site" evidence="19">
    <location>
        <position position="2256"/>
    </location>
    <ligand>
        <name>ATP</name>
        <dbReference type="ChEBI" id="CHEBI:30616"/>
    </ligand>
</feature>
<dbReference type="OMA" id="AKXFIMA"/>
<dbReference type="InterPro" id="IPR011993">
    <property type="entry name" value="PH-like_dom_sf"/>
</dbReference>
<dbReference type="InterPro" id="IPR036028">
    <property type="entry name" value="SH3-like_dom_sf"/>
</dbReference>
<evidence type="ECO:0000256" key="5">
    <source>
        <dbReference type="ARBA" id="ARBA00022490"/>
    </source>
</evidence>
<dbReference type="CDD" id="cd00160">
    <property type="entry name" value="RhoGEF"/>
    <property type="match status" value="1"/>
</dbReference>
<comment type="similarity">
    <text evidence="2">Belongs to the protein kinase superfamily. CAMK Ser/Thr protein kinase family.</text>
</comment>
<dbReference type="InterPro" id="IPR013783">
    <property type="entry name" value="Ig-like_fold"/>
</dbReference>
<dbReference type="Pfam" id="PF00621">
    <property type="entry name" value="RhoGEF"/>
    <property type="match status" value="2"/>
</dbReference>
<feature type="domain" description="DH" evidence="24">
    <location>
        <begin position="1490"/>
        <end position="1665"/>
    </location>
</feature>
<dbReference type="PROSITE" id="PS50853">
    <property type="entry name" value="FN3"/>
    <property type="match status" value="1"/>
</dbReference>
<dbReference type="InterPro" id="IPR003598">
    <property type="entry name" value="Ig_sub2"/>
</dbReference>
<dbReference type="SMART" id="SM00326">
    <property type="entry name" value="SH3"/>
    <property type="match status" value="2"/>
</dbReference>
<evidence type="ECO:0000256" key="15">
    <source>
        <dbReference type="ARBA" id="ARBA00023319"/>
    </source>
</evidence>
<evidence type="ECO:0000256" key="7">
    <source>
        <dbReference type="ARBA" id="ARBA00022553"/>
    </source>
</evidence>
<dbReference type="InterPro" id="IPR000219">
    <property type="entry name" value="DH_dom"/>
</dbReference>
<dbReference type="EMBL" id="BFAA01000893">
    <property type="protein sequence ID" value="GCB74239.1"/>
    <property type="molecule type" value="Genomic_DNA"/>
</dbReference>
<dbReference type="Pfam" id="PF00041">
    <property type="entry name" value="fn3"/>
    <property type="match status" value="1"/>
</dbReference>
<evidence type="ECO:0000256" key="6">
    <source>
        <dbReference type="ARBA" id="ARBA00022527"/>
    </source>
</evidence>
<keyword evidence="14" id="KW-1015">Disulfide bond</keyword>
<evidence type="ECO:0000259" key="22">
    <source>
        <dbReference type="PROSITE" id="PS50002"/>
    </source>
</evidence>
<dbReference type="CDD" id="cd00063">
    <property type="entry name" value="FN3"/>
    <property type="match status" value="1"/>
</dbReference>
<dbReference type="SMART" id="SM00233">
    <property type="entry name" value="PH"/>
    <property type="match status" value="2"/>
</dbReference>
<feature type="domain" description="SH3" evidence="22">
    <location>
        <begin position="1883"/>
        <end position="1948"/>
    </location>
</feature>
<dbReference type="Proteomes" id="UP000288216">
    <property type="component" value="Unassembled WGS sequence"/>
</dbReference>
<comment type="caution">
    <text evidence="28">The sequence shown here is derived from an EMBL/GenBank/DDBJ whole genome shotgun (WGS) entry which is preliminary data.</text>
</comment>
<dbReference type="SUPFAM" id="SSF46966">
    <property type="entry name" value="Spectrin repeat"/>
    <property type="match status" value="5"/>
</dbReference>
<evidence type="ECO:0000313" key="28">
    <source>
        <dbReference type="EMBL" id="GCB74239.1"/>
    </source>
</evidence>
<feature type="domain" description="SH3" evidence="22">
    <location>
        <begin position="1224"/>
        <end position="1289"/>
    </location>
</feature>
<evidence type="ECO:0000256" key="17">
    <source>
        <dbReference type="ARBA" id="ARBA00048679"/>
    </source>
</evidence>
<dbReference type="SUPFAM" id="SSF56112">
    <property type="entry name" value="Protein kinase-like (PK-like)"/>
    <property type="match status" value="1"/>
</dbReference>
<keyword evidence="7" id="KW-0597">Phosphoprotein</keyword>
<evidence type="ECO:0000256" key="19">
    <source>
        <dbReference type="PROSITE-ProRule" id="PRU10141"/>
    </source>
</evidence>
<dbReference type="GO" id="GO:0035556">
    <property type="term" value="P:intracellular signal transduction"/>
    <property type="evidence" value="ECO:0007669"/>
    <property type="project" value="TreeGrafter"/>
</dbReference>